<evidence type="ECO:0000256" key="3">
    <source>
        <dbReference type="SAM" id="MobiDB-lite"/>
    </source>
</evidence>
<evidence type="ECO:0000259" key="4">
    <source>
        <dbReference type="Pfam" id="PF00772"/>
    </source>
</evidence>
<accession>A0ABV7YRT3</accession>
<proteinExistence type="predicted"/>
<feature type="domain" description="DNA helicase DnaB-like N-terminal" evidence="4">
    <location>
        <begin position="28"/>
        <end position="110"/>
    </location>
</feature>
<reference evidence="6" key="1">
    <citation type="journal article" date="2019" name="Int. J. Syst. Evol. Microbiol.">
        <title>The Global Catalogue of Microorganisms (GCM) 10K type strain sequencing project: providing services to taxonomists for standard genome sequencing and annotation.</title>
        <authorList>
            <consortium name="The Broad Institute Genomics Platform"/>
            <consortium name="The Broad Institute Genome Sequencing Center for Infectious Disease"/>
            <person name="Wu L."/>
            <person name="Ma J."/>
        </authorList>
    </citation>
    <scope>NUCLEOTIDE SEQUENCE [LARGE SCALE GENOMIC DNA]</scope>
    <source>
        <strain evidence="6">CGMCC 4.7241</strain>
    </source>
</reference>
<keyword evidence="2" id="KW-0238">DNA-binding</keyword>
<protein>
    <submittedName>
        <fullName evidence="5">DnaB-like helicase N-terminal domain-containing protein</fullName>
    </submittedName>
</protein>
<organism evidence="5 6">
    <name type="scientific">Tenggerimyces flavus</name>
    <dbReference type="NCBI Taxonomy" id="1708749"/>
    <lineage>
        <taxon>Bacteria</taxon>
        <taxon>Bacillati</taxon>
        <taxon>Actinomycetota</taxon>
        <taxon>Actinomycetes</taxon>
        <taxon>Propionibacteriales</taxon>
        <taxon>Nocardioidaceae</taxon>
        <taxon>Tenggerimyces</taxon>
    </lineage>
</organism>
<name>A0ABV7YRT3_9ACTN</name>
<evidence type="ECO:0000313" key="5">
    <source>
        <dbReference type="EMBL" id="MFC3766749.1"/>
    </source>
</evidence>
<keyword evidence="6" id="KW-1185">Reference proteome</keyword>
<evidence type="ECO:0000256" key="2">
    <source>
        <dbReference type="ARBA" id="ARBA00023125"/>
    </source>
</evidence>
<sequence length="150" mass="16420">MSSADRSAAEGPDDIDQPEVSPYGDHTAEAIAITSAIFSGVGRERDELLALAEPEDFLNPRHRLIWQAIRRLVAAGGGTATTMIRDEIEATNPAVAVDTDYINRLTDHAQKALGGEPYKAGKLGDREVRDLVFTSTRRVHDLATRRRTSH</sequence>
<dbReference type="InterPro" id="IPR036185">
    <property type="entry name" value="DNA_heli_DnaB-like_N_sf"/>
</dbReference>
<dbReference type="Proteomes" id="UP001595699">
    <property type="component" value="Unassembled WGS sequence"/>
</dbReference>
<feature type="region of interest" description="Disordered" evidence="3">
    <location>
        <begin position="1"/>
        <end position="23"/>
    </location>
</feature>
<dbReference type="InterPro" id="IPR007693">
    <property type="entry name" value="DNA_helicase_DnaB-like_N"/>
</dbReference>
<keyword evidence="1" id="KW-0235">DNA replication</keyword>
<dbReference type="Gene3D" id="1.10.860.10">
    <property type="entry name" value="DNAb Helicase, Chain A"/>
    <property type="match status" value="1"/>
</dbReference>
<evidence type="ECO:0000256" key="1">
    <source>
        <dbReference type="ARBA" id="ARBA00022705"/>
    </source>
</evidence>
<dbReference type="EMBL" id="JBHRZH010000057">
    <property type="protein sequence ID" value="MFC3766749.1"/>
    <property type="molecule type" value="Genomic_DNA"/>
</dbReference>
<dbReference type="RefSeq" id="WP_205121752.1">
    <property type="nucleotide sequence ID" value="NZ_JAFBCM010000001.1"/>
</dbReference>
<gene>
    <name evidence="5" type="ORF">ACFOUW_38390</name>
</gene>
<dbReference type="InterPro" id="IPR016136">
    <property type="entry name" value="DNA_helicase_N/primase_C"/>
</dbReference>
<dbReference type="Pfam" id="PF00772">
    <property type="entry name" value="DnaB"/>
    <property type="match status" value="1"/>
</dbReference>
<dbReference type="SUPFAM" id="SSF48024">
    <property type="entry name" value="N-terminal domain of DnaB helicase"/>
    <property type="match status" value="1"/>
</dbReference>
<evidence type="ECO:0000313" key="6">
    <source>
        <dbReference type="Proteomes" id="UP001595699"/>
    </source>
</evidence>
<comment type="caution">
    <text evidence="5">The sequence shown here is derived from an EMBL/GenBank/DDBJ whole genome shotgun (WGS) entry which is preliminary data.</text>
</comment>